<name>A0A7R9P571_TIMCA</name>
<dbReference type="InterPro" id="IPR003598">
    <property type="entry name" value="Ig_sub2"/>
</dbReference>
<dbReference type="InterPro" id="IPR007110">
    <property type="entry name" value="Ig-like_dom"/>
</dbReference>
<dbReference type="SMART" id="SM00408">
    <property type="entry name" value="IGc2"/>
    <property type="match status" value="3"/>
</dbReference>
<dbReference type="PANTHER" id="PTHR12231:SF220">
    <property type="entry name" value="LACHESIN"/>
    <property type="match status" value="1"/>
</dbReference>
<dbReference type="EMBL" id="OE180074">
    <property type="protein sequence ID" value="CAD7570475.1"/>
    <property type="molecule type" value="Genomic_DNA"/>
</dbReference>
<comment type="subcellular location">
    <subcellularLocation>
        <location evidence="1">Cell membrane</location>
    </subcellularLocation>
</comment>
<proteinExistence type="predicted"/>
<dbReference type="Pfam" id="PF07679">
    <property type="entry name" value="I-set"/>
    <property type="match status" value="1"/>
</dbReference>
<accession>A0A7R9P571</accession>
<dbReference type="GO" id="GO:0043005">
    <property type="term" value="C:neuron projection"/>
    <property type="evidence" value="ECO:0007669"/>
    <property type="project" value="TreeGrafter"/>
</dbReference>
<dbReference type="Gene3D" id="2.60.40.10">
    <property type="entry name" value="Immunoglobulins"/>
    <property type="match status" value="4"/>
</dbReference>
<dbReference type="InterPro" id="IPR036179">
    <property type="entry name" value="Ig-like_dom_sf"/>
</dbReference>
<dbReference type="InterPro" id="IPR003599">
    <property type="entry name" value="Ig_sub"/>
</dbReference>
<keyword evidence="7" id="KW-0325">Glycoprotein</keyword>
<evidence type="ECO:0000256" key="7">
    <source>
        <dbReference type="ARBA" id="ARBA00023180"/>
    </source>
</evidence>
<feature type="domain" description="Ig-like" evidence="11">
    <location>
        <begin position="22"/>
        <end position="171"/>
    </location>
</feature>
<dbReference type="CDD" id="cd00096">
    <property type="entry name" value="Ig"/>
    <property type="match status" value="1"/>
</dbReference>
<evidence type="ECO:0000256" key="9">
    <source>
        <dbReference type="SAM" id="Phobius"/>
    </source>
</evidence>
<evidence type="ECO:0000256" key="8">
    <source>
        <dbReference type="ARBA" id="ARBA00023319"/>
    </source>
</evidence>
<keyword evidence="9" id="KW-0812">Transmembrane</keyword>
<evidence type="ECO:0000313" key="12">
    <source>
        <dbReference type="EMBL" id="CAD7570475.1"/>
    </source>
</evidence>
<dbReference type="InterPro" id="IPR013783">
    <property type="entry name" value="Ig-like_fold"/>
</dbReference>
<keyword evidence="2" id="KW-1003">Cell membrane</keyword>
<evidence type="ECO:0000256" key="6">
    <source>
        <dbReference type="ARBA" id="ARBA00023157"/>
    </source>
</evidence>
<keyword evidence="6" id="KW-1015">Disulfide bond</keyword>
<dbReference type="PROSITE" id="PS50835">
    <property type="entry name" value="IG_LIKE"/>
    <property type="match status" value="3"/>
</dbReference>
<evidence type="ECO:0000256" key="5">
    <source>
        <dbReference type="ARBA" id="ARBA00023136"/>
    </source>
</evidence>
<evidence type="ECO:0000259" key="11">
    <source>
        <dbReference type="PROSITE" id="PS50835"/>
    </source>
</evidence>
<organism evidence="12">
    <name type="scientific">Timema californicum</name>
    <name type="common">California timema</name>
    <name type="synonym">Walking stick</name>
    <dbReference type="NCBI Taxonomy" id="61474"/>
    <lineage>
        <taxon>Eukaryota</taxon>
        <taxon>Metazoa</taxon>
        <taxon>Ecdysozoa</taxon>
        <taxon>Arthropoda</taxon>
        <taxon>Hexapoda</taxon>
        <taxon>Insecta</taxon>
        <taxon>Pterygota</taxon>
        <taxon>Neoptera</taxon>
        <taxon>Polyneoptera</taxon>
        <taxon>Phasmatodea</taxon>
        <taxon>Timematodea</taxon>
        <taxon>Timematoidea</taxon>
        <taxon>Timematidae</taxon>
        <taxon>Timema</taxon>
    </lineage>
</organism>
<reference evidence="12" key="1">
    <citation type="submission" date="2020-11" db="EMBL/GenBank/DDBJ databases">
        <authorList>
            <person name="Tran Van P."/>
        </authorList>
    </citation>
    <scope>NUCLEOTIDE SEQUENCE</scope>
</reference>
<feature type="transmembrane region" description="Helical" evidence="9">
    <location>
        <begin position="386"/>
        <end position="406"/>
    </location>
</feature>
<dbReference type="PANTHER" id="PTHR12231">
    <property type="entry name" value="CTX-RELATED TYPE I TRANSMEMBRANE PROTEIN"/>
    <property type="match status" value="1"/>
</dbReference>
<protein>
    <submittedName>
        <fullName evidence="12">(California timema) hypothetical protein</fullName>
    </submittedName>
</protein>
<sequence>MATLKLYFSLFFWTFGLAQRTPTISYISQEQIKDIGGVVELECSVQYAQDYPVLWMKVDRNRITEPLPISTGSSLIIRDSRFALRYDTASSTYTLQTLSFVTVLVLSSLCFRPSLQHGVKVVVDEVVSKGYQIFQLLGVDGDSSSRIKDIQETDAGYYQCQVIIALNNKISAEVDLQVRRPPIISDNSTRSLVVSEGQSVKLDCYAGGYPPPRVSWRRENNAILPTGGSIYRGNTLKIASISKDDRGTYYCVAENGVGKGARRNIAVEVEFAPVITAPRPRLGQALRYDMDLECHVEAYPPPAIVWIKDDVQLSNNQHYSISLFSTADEFVDTTIRIITIEKRQYGKYICKAANKLGSDEAEVDLFESIIPVCPPACGQARYDGGAAAQITTSMALVVITVLLVFMHR</sequence>
<keyword evidence="3 10" id="KW-0732">Signal</keyword>
<keyword evidence="9" id="KW-1133">Transmembrane helix</keyword>
<evidence type="ECO:0000256" key="1">
    <source>
        <dbReference type="ARBA" id="ARBA00004236"/>
    </source>
</evidence>
<dbReference type="FunFam" id="2.60.40.10:FF:000328">
    <property type="entry name" value="CLUMA_CG000981, isoform A"/>
    <property type="match status" value="1"/>
</dbReference>
<evidence type="ECO:0000256" key="4">
    <source>
        <dbReference type="ARBA" id="ARBA00022737"/>
    </source>
</evidence>
<feature type="domain" description="Ig-like" evidence="11">
    <location>
        <begin position="273"/>
        <end position="364"/>
    </location>
</feature>
<dbReference type="FunFam" id="2.60.40.10:FF:000107">
    <property type="entry name" value="Myosin, light chain kinase a"/>
    <property type="match status" value="1"/>
</dbReference>
<dbReference type="GO" id="GO:0005886">
    <property type="term" value="C:plasma membrane"/>
    <property type="evidence" value="ECO:0007669"/>
    <property type="project" value="UniProtKB-SubCell"/>
</dbReference>
<feature type="signal peptide" evidence="10">
    <location>
        <begin position="1"/>
        <end position="18"/>
    </location>
</feature>
<dbReference type="InterPro" id="IPR051170">
    <property type="entry name" value="Neural/epithelial_adhesion"/>
</dbReference>
<feature type="domain" description="Ig-like" evidence="11">
    <location>
        <begin position="181"/>
        <end position="268"/>
    </location>
</feature>
<evidence type="ECO:0000256" key="3">
    <source>
        <dbReference type="ARBA" id="ARBA00022729"/>
    </source>
</evidence>
<dbReference type="SMART" id="SM00409">
    <property type="entry name" value="IG"/>
    <property type="match status" value="3"/>
</dbReference>
<keyword evidence="8" id="KW-0393">Immunoglobulin domain</keyword>
<keyword evidence="5 9" id="KW-0472">Membrane</keyword>
<gene>
    <name evidence="12" type="ORF">TCMB3V08_LOCUS3179</name>
</gene>
<evidence type="ECO:0000256" key="10">
    <source>
        <dbReference type="SAM" id="SignalP"/>
    </source>
</evidence>
<keyword evidence="4" id="KW-0677">Repeat</keyword>
<dbReference type="AlphaFoldDB" id="A0A7R9P571"/>
<dbReference type="Pfam" id="PF13927">
    <property type="entry name" value="Ig_3"/>
    <property type="match status" value="1"/>
</dbReference>
<dbReference type="InterPro" id="IPR013098">
    <property type="entry name" value="Ig_I-set"/>
</dbReference>
<evidence type="ECO:0000256" key="2">
    <source>
        <dbReference type="ARBA" id="ARBA00022475"/>
    </source>
</evidence>
<dbReference type="SUPFAM" id="SSF48726">
    <property type="entry name" value="Immunoglobulin"/>
    <property type="match status" value="3"/>
</dbReference>
<feature type="chain" id="PRO_5030706861" evidence="10">
    <location>
        <begin position="19"/>
        <end position="408"/>
    </location>
</feature>